<dbReference type="eggNOG" id="COG0324">
    <property type="taxonomic scope" value="Bacteria"/>
</dbReference>
<protein>
    <recommendedName>
        <fullName evidence="10">tRNA dimethylallyltransferase</fullName>
        <ecNumber evidence="10">2.5.1.75</ecNumber>
    </recommendedName>
    <alternativeName>
        <fullName evidence="10">Dimethylallyl diphosphate:tRNA dimethylallyltransferase</fullName>
        <shortName evidence="10">DMAPP:tRNA dimethylallyltransferase</shortName>
        <shortName evidence="10">DMATase</shortName>
    </alternativeName>
    <alternativeName>
        <fullName evidence="10">Isopentenyl-diphosphate:tRNA isopentenyltransferase</fullName>
        <shortName evidence="10">IPP transferase</shortName>
        <shortName evidence="10">IPPT</shortName>
        <shortName evidence="10">IPTase</shortName>
    </alternativeName>
</protein>
<evidence type="ECO:0000256" key="11">
    <source>
        <dbReference type="RuleBase" id="RU003783"/>
    </source>
</evidence>
<evidence type="ECO:0000313" key="14">
    <source>
        <dbReference type="EMBL" id="KGL41667.1"/>
    </source>
</evidence>
<dbReference type="GeneID" id="58717210"/>
<dbReference type="SUPFAM" id="SSF52540">
    <property type="entry name" value="P-loop containing nucleoside triphosphate hydrolases"/>
    <property type="match status" value="1"/>
</dbReference>
<proteinExistence type="inferred from homology"/>
<dbReference type="NCBIfam" id="TIGR00174">
    <property type="entry name" value="miaA"/>
    <property type="match status" value="1"/>
</dbReference>
<dbReference type="HAMAP" id="MF_00185">
    <property type="entry name" value="IPP_trans"/>
    <property type="match status" value="1"/>
</dbReference>
<dbReference type="OrthoDB" id="9776390at2"/>
<dbReference type="EMBL" id="JNFA01000019">
    <property type="protein sequence ID" value="KGL41667.1"/>
    <property type="molecule type" value="Genomic_DNA"/>
</dbReference>
<dbReference type="Pfam" id="PF01715">
    <property type="entry name" value="IPPT"/>
    <property type="match status" value="1"/>
</dbReference>
<keyword evidence="15" id="KW-1185">Reference proteome</keyword>
<feature type="binding site" evidence="10">
    <location>
        <begin position="13"/>
        <end position="18"/>
    </location>
    <ligand>
        <name>substrate</name>
    </ligand>
</feature>
<dbReference type="Gene3D" id="3.40.50.300">
    <property type="entry name" value="P-loop containing nucleotide triphosphate hydrolases"/>
    <property type="match status" value="1"/>
</dbReference>
<evidence type="ECO:0000256" key="8">
    <source>
        <dbReference type="ARBA" id="ARBA00022842"/>
    </source>
</evidence>
<accession>A0A099W9I2</accession>
<dbReference type="RefSeq" id="WP_036085506.1">
    <property type="nucleotide sequence ID" value="NZ_CBCSHQ010000005.1"/>
</dbReference>
<evidence type="ECO:0000256" key="4">
    <source>
        <dbReference type="ARBA" id="ARBA00022679"/>
    </source>
</evidence>
<keyword evidence="7 10" id="KW-0067">ATP-binding</keyword>
<sequence>MDKIPVIVIVGPTAVGKTALSIDMAKQFHGEIISGDSMQVYKGLDIGTAKITPEEMAGVPHYLIDITEPSEPYDASIFKKETHRLIREIWQSGKIPFIVGGTGLYIQSVLYDYTFAEVEGDVAYREALAQKPGEELLGMLQKVDPESAERLHANNPRRIIRALEVHHFSGKKFSELQSQEEQASEFAPLLIGLTRERELLYARIDLRVDIMMEQGLLEEAKALYDTGLRDVPAVRGIGYKELFTYFDGKMTLDDAITLLKRNSRRFAKRQLTWFRNRMDVHWFDVDEPEIESVITSEIKQFLTVNKGF</sequence>
<evidence type="ECO:0000256" key="2">
    <source>
        <dbReference type="ARBA" id="ARBA00003213"/>
    </source>
</evidence>
<comment type="subunit">
    <text evidence="10">Monomer.</text>
</comment>
<keyword evidence="4 10" id="KW-0808">Transferase</keyword>
<feature type="binding site" evidence="10">
    <location>
        <begin position="11"/>
        <end position="18"/>
    </location>
    <ligand>
        <name>ATP</name>
        <dbReference type="ChEBI" id="CHEBI:30616"/>
    </ligand>
</feature>
<dbReference type="InterPro" id="IPR027417">
    <property type="entry name" value="P-loop_NTPase"/>
</dbReference>
<dbReference type="Proteomes" id="UP000029844">
    <property type="component" value="Unassembled WGS sequence"/>
</dbReference>
<feature type="site" description="Interaction with substrate tRNA" evidence="10">
    <location>
        <position position="125"/>
    </location>
</feature>
<dbReference type="GO" id="GO:0006400">
    <property type="term" value="P:tRNA modification"/>
    <property type="evidence" value="ECO:0007669"/>
    <property type="project" value="TreeGrafter"/>
</dbReference>
<keyword evidence="8 10" id="KW-0460">Magnesium</keyword>
<keyword evidence="5 10" id="KW-0819">tRNA processing</keyword>
<evidence type="ECO:0000256" key="13">
    <source>
        <dbReference type="RuleBase" id="RU003785"/>
    </source>
</evidence>
<feature type="region of interest" description="Interaction with substrate tRNA" evidence="10">
    <location>
        <begin position="36"/>
        <end position="39"/>
    </location>
</feature>
<comment type="cofactor">
    <cofactor evidence="1 10">
        <name>Mg(2+)</name>
        <dbReference type="ChEBI" id="CHEBI:18420"/>
    </cofactor>
</comment>
<dbReference type="AlphaFoldDB" id="A0A099W9I2"/>
<dbReference type="EC" id="2.5.1.75" evidence="10"/>
<name>A0A099W9I2_9LIST</name>
<dbReference type="STRING" id="1552123.EP57_07445"/>
<dbReference type="GO" id="GO:0005524">
    <property type="term" value="F:ATP binding"/>
    <property type="evidence" value="ECO:0007669"/>
    <property type="project" value="UniProtKB-UniRule"/>
</dbReference>
<comment type="similarity">
    <text evidence="3 10 13">Belongs to the IPP transferase family.</text>
</comment>
<dbReference type="InterPro" id="IPR018022">
    <property type="entry name" value="IPT"/>
</dbReference>
<evidence type="ECO:0000313" key="15">
    <source>
        <dbReference type="Proteomes" id="UP000029844"/>
    </source>
</evidence>
<comment type="caution">
    <text evidence="14">The sequence shown here is derived from an EMBL/GenBank/DDBJ whole genome shotgun (WGS) entry which is preliminary data.</text>
</comment>
<keyword evidence="6 10" id="KW-0547">Nucleotide-binding</keyword>
<organism evidence="14 15">
    <name type="scientific">Listeria booriae</name>
    <dbReference type="NCBI Taxonomy" id="1552123"/>
    <lineage>
        <taxon>Bacteria</taxon>
        <taxon>Bacillati</taxon>
        <taxon>Bacillota</taxon>
        <taxon>Bacilli</taxon>
        <taxon>Bacillales</taxon>
        <taxon>Listeriaceae</taxon>
        <taxon>Listeria</taxon>
    </lineage>
</organism>
<evidence type="ECO:0000256" key="1">
    <source>
        <dbReference type="ARBA" id="ARBA00001946"/>
    </source>
</evidence>
<gene>
    <name evidence="10" type="primary">miaA</name>
    <name evidence="14" type="ORF">EP57_07445</name>
</gene>
<comment type="caution">
    <text evidence="10">Lacks conserved residue(s) required for the propagation of feature annotation.</text>
</comment>
<evidence type="ECO:0000256" key="7">
    <source>
        <dbReference type="ARBA" id="ARBA00022840"/>
    </source>
</evidence>
<evidence type="ECO:0000256" key="3">
    <source>
        <dbReference type="ARBA" id="ARBA00005842"/>
    </source>
</evidence>
<comment type="catalytic activity">
    <reaction evidence="9 10 11">
        <text>adenosine(37) in tRNA + dimethylallyl diphosphate = N(6)-dimethylallyladenosine(37) in tRNA + diphosphate</text>
        <dbReference type="Rhea" id="RHEA:26482"/>
        <dbReference type="Rhea" id="RHEA-COMP:10162"/>
        <dbReference type="Rhea" id="RHEA-COMP:10375"/>
        <dbReference type="ChEBI" id="CHEBI:33019"/>
        <dbReference type="ChEBI" id="CHEBI:57623"/>
        <dbReference type="ChEBI" id="CHEBI:74411"/>
        <dbReference type="ChEBI" id="CHEBI:74415"/>
        <dbReference type="EC" id="2.5.1.75"/>
    </reaction>
</comment>
<evidence type="ECO:0000256" key="6">
    <source>
        <dbReference type="ARBA" id="ARBA00022741"/>
    </source>
</evidence>
<evidence type="ECO:0000256" key="9">
    <source>
        <dbReference type="ARBA" id="ARBA00049563"/>
    </source>
</evidence>
<feature type="site" description="Interaction with substrate tRNA" evidence="10">
    <location>
        <position position="102"/>
    </location>
</feature>
<dbReference type="Gene3D" id="1.10.20.140">
    <property type="match status" value="1"/>
</dbReference>
<dbReference type="GO" id="GO:0052381">
    <property type="term" value="F:tRNA dimethylallyltransferase activity"/>
    <property type="evidence" value="ECO:0007669"/>
    <property type="project" value="UniProtKB-UniRule"/>
</dbReference>
<evidence type="ECO:0000256" key="10">
    <source>
        <dbReference type="HAMAP-Rule" id="MF_00185"/>
    </source>
</evidence>
<comment type="function">
    <text evidence="2 10 12">Catalyzes the transfer of a dimethylallyl group onto the adenine at position 37 in tRNAs that read codons beginning with uridine, leading to the formation of N6-(dimethylallyl)adenosine (i(6)A).</text>
</comment>
<dbReference type="InterPro" id="IPR039657">
    <property type="entry name" value="Dimethylallyltransferase"/>
</dbReference>
<dbReference type="PANTHER" id="PTHR11088">
    <property type="entry name" value="TRNA DIMETHYLALLYLTRANSFERASE"/>
    <property type="match status" value="1"/>
</dbReference>
<evidence type="ECO:0000256" key="5">
    <source>
        <dbReference type="ARBA" id="ARBA00022694"/>
    </source>
</evidence>
<dbReference type="PANTHER" id="PTHR11088:SF60">
    <property type="entry name" value="TRNA DIMETHYLALLYLTRANSFERASE"/>
    <property type="match status" value="1"/>
</dbReference>
<evidence type="ECO:0000256" key="12">
    <source>
        <dbReference type="RuleBase" id="RU003784"/>
    </source>
</evidence>
<reference evidence="14 15" key="1">
    <citation type="submission" date="2014-05" db="EMBL/GenBank/DDBJ databases">
        <title>Novel Listeriaceae from food processing environments.</title>
        <authorList>
            <person name="den Bakker H.C."/>
        </authorList>
    </citation>
    <scope>NUCLEOTIDE SEQUENCE [LARGE SCALE GENOMIC DNA]</scope>
    <source>
        <strain evidence="14 15">FSL A5-0281</strain>
    </source>
</reference>